<keyword evidence="2" id="KW-0732">Signal</keyword>
<dbReference type="EMBL" id="CP150096">
    <property type="protein sequence ID" value="WZN47724.1"/>
    <property type="molecule type" value="Genomic_DNA"/>
</dbReference>
<proteinExistence type="predicted"/>
<name>A0ABZ2Z649_9BACT</name>
<gene>
    <name evidence="4" type="ORF">WJU22_05990</name>
</gene>
<organism evidence="4 5">
    <name type="scientific">Chitinophaga caseinilytica</name>
    <dbReference type="NCBI Taxonomy" id="2267521"/>
    <lineage>
        <taxon>Bacteria</taxon>
        <taxon>Pseudomonadati</taxon>
        <taxon>Bacteroidota</taxon>
        <taxon>Chitinophagia</taxon>
        <taxon>Chitinophagales</taxon>
        <taxon>Chitinophagaceae</taxon>
        <taxon>Chitinophaga</taxon>
    </lineage>
</organism>
<feature type="domain" description="Protein-glutamine gamma-glutamyltransferase-like C-terminal" evidence="3">
    <location>
        <begin position="218"/>
        <end position="285"/>
    </location>
</feature>
<keyword evidence="1" id="KW-0812">Transmembrane</keyword>
<dbReference type="Proteomes" id="UP001449657">
    <property type="component" value="Chromosome"/>
</dbReference>
<sequence length="294" mass="33873">MNQLKTVLLILLLTAGGNALAQRADTLEYRMLDSTDSDNIPSVAEASQDVDIDTTGLMDEEVSESDMNTEEKMRHGMIDHSLYDRQPIDGFDEGSQMRLTPRVPPADALQKLRDDESLKYPPYTPRKDWRPQWMKDLGQWAASNIRLLRNLMLGALGLLIIVMIVLFMGKNDIPVFRWRSRRKAAESEVAEEIGQTDLEALALAARNAGQLREAVRFRYLHALHLLENARLITRTKDKTNMDYLRELGRTSYYQPFAAITLQYEYVWYGKMSLSEAQYWRVNEAFEDFKNSLTK</sequence>
<evidence type="ECO:0000259" key="3">
    <source>
        <dbReference type="Pfam" id="PF13559"/>
    </source>
</evidence>
<dbReference type="InterPro" id="IPR025403">
    <property type="entry name" value="TgpA-like_C"/>
</dbReference>
<feature type="transmembrane region" description="Helical" evidence="1">
    <location>
        <begin position="151"/>
        <end position="169"/>
    </location>
</feature>
<evidence type="ECO:0000256" key="1">
    <source>
        <dbReference type="SAM" id="Phobius"/>
    </source>
</evidence>
<evidence type="ECO:0000313" key="4">
    <source>
        <dbReference type="EMBL" id="WZN47724.1"/>
    </source>
</evidence>
<evidence type="ECO:0000256" key="2">
    <source>
        <dbReference type="SAM" id="SignalP"/>
    </source>
</evidence>
<feature type="signal peptide" evidence="2">
    <location>
        <begin position="1"/>
        <end position="21"/>
    </location>
</feature>
<keyword evidence="1" id="KW-0472">Membrane</keyword>
<feature type="chain" id="PRO_5045585592" evidence="2">
    <location>
        <begin position="22"/>
        <end position="294"/>
    </location>
</feature>
<keyword evidence="1" id="KW-1133">Transmembrane helix</keyword>
<keyword evidence="5" id="KW-1185">Reference proteome</keyword>
<evidence type="ECO:0000313" key="5">
    <source>
        <dbReference type="Proteomes" id="UP001449657"/>
    </source>
</evidence>
<protein>
    <submittedName>
        <fullName evidence="4">DUF4129 domain-containing protein</fullName>
    </submittedName>
</protein>
<accession>A0ABZ2Z649</accession>
<dbReference type="RefSeq" id="WP_341842349.1">
    <property type="nucleotide sequence ID" value="NZ_CP149792.1"/>
</dbReference>
<dbReference type="Pfam" id="PF13559">
    <property type="entry name" value="DUF4129"/>
    <property type="match status" value="1"/>
</dbReference>
<reference evidence="4 5" key="1">
    <citation type="submission" date="2024-03" db="EMBL/GenBank/DDBJ databases">
        <title>Chitinophaga caseinilytica sp. nov., a casein hydrolysing bacterium isolated from forest soil.</title>
        <authorList>
            <person name="Lee D.S."/>
            <person name="Han D.M."/>
            <person name="Baek J.H."/>
            <person name="Choi D.G."/>
            <person name="Jeon J.H."/>
            <person name="Jeon C.O."/>
        </authorList>
    </citation>
    <scope>NUCLEOTIDE SEQUENCE [LARGE SCALE GENOMIC DNA]</scope>
    <source>
        <strain evidence="4 5">KACC 19118</strain>
    </source>
</reference>